<comment type="caution">
    <text evidence="1">The sequence shown here is derived from an EMBL/GenBank/DDBJ whole genome shotgun (WGS) entry which is preliminary data.</text>
</comment>
<dbReference type="EMBL" id="MDZA01000210">
    <property type="protein sequence ID" value="OGX90014.1"/>
    <property type="molecule type" value="Genomic_DNA"/>
</dbReference>
<dbReference type="AlphaFoldDB" id="A0A1G1TGK7"/>
<gene>
    <name evidence="1" type="ORF">BEN49_07725</name>
</gene>
<accession>A0A1G1TGK7</accession>
<reference evidence="1 2" key="1">
    <citation type="submission" date="2016-08" db="EMBL/GenBank/DDBJ databases">
        <title>Hymenobacter coccineus sp. nov., Hymenobacter lapidarius sp. nov. and Hymenobacter glacialis sp. nov., isolated from Antarctic soil.</title>
        <authorList>
            <person name="Sedlacek I."/>
            <person name="Kralova S."/>
            <person name="Kyrova K."/>
            <person name="Maslanova I."/>
            <person name="Stankova E."/>
            <person name="Vrbovska V."/>
            <person name="Nemec M."/>
            <person name="Bartak M."/>
            <person name="Svec P."/>
            <person name="Busse H.-J."/>
            <person name="Pantucek R."/>
        </authorList>
    </citation>
    <scope>NUCLEOTIDE SEQUENCE [LARGE SCALE GENOMIC DNA]</scope>
    <source>
        <strain evidence="1 2">CCM 8649</strain>
    </source>
</reference>
<protein>
    <submittedName>
        <fullName evidence="1">Uncharacterized protein</fullName>
    </submittedName>
</protein>
<keyword evidence="2" id="KW-1185">Reference proteome</keyword>
<evidence type="ECO:0000313" key="1">
    <source>
        <dbReference type="EMBL" id="OGX90014.1"/>
    </source>
</evidence>
<dbReference type="Proteomes" id="UP000177506">
    <property type="component" value="Unassembled WGS sequence"/>
</dbReference>
<organism evidence="1 2">
    <name type="scientific">Hymenobacter coccineus</name>
    <dbReference type="NCBI Taxonomy" id="1908235"/>
    <lineage>
        <taxon>Bacteria</taxon>
        <taxon>Pseudomonadati</taxon>
        <taxon>Bacteroidota</taxon>
        <taxon>Cytophagia</taxon>
        <taxon>Cytophagales</taxon>
        <taxon>Hymenobacteraceae</taxon>
        <taxon>Hymenobacter</taxon>
    </lineage>
</organism>
<evidence type="ECO:0000313" key="2">
    <source>
        <dbReference type="Proteomes" id="UP000177506"/>
    </source>
</evidence>
<name>A0A1G1TGK7_9BACT</name>
<sequence>MALEPLSPLPPHLATPADVTAAYGHFFILLDERPLNAPRLQALWAAMDAYVTRCPCPTWPLAIVAADGTRTIVTSLSQLLLLMSLDSLPLN</sequence>
<proteinExistence type="predicted"/>